<evidence type="ECO:0000313" key="2">
    <source>
        <dbReference type="Proteomes" id="UP000504634"/>
    </source>
</evidence>
<dbReference type="AlphaFoldDB" id="A0A6J2U1H9"/>
<proteinExistence type="predicted"/>
<name>A0A6J2U1H9_DROLE</name>
<dbReference type="OrthoDB" id="7860718at2759"/>
<sequence>MQSELTLDAVASSSRPEESTASTHAIMQNYLQDVESGAIRSTLAPEVILNVFGRSVKGASSVTGFMRTQITNRYKHVGFDEATNCHQDVAAEMNSRFGRALHTVRRLREQKAREKMPSSLRLRADSDEEDLSIIELSSRLATPPRNESLNYVEGIGRLEATHSNDDGGIDIGDSQPTRLTLGHRASPRSTTHEICLVVYEKVPPGSPVTGTRTSTSAGPAAARRQRPWPVGNEHTDDESVEAPETLIRRQPRSSVRRTLFTSTDLDQHNQPLSAEPSVSLSSPLPILPPVDPLAIPPPPAPRPGLGLTPRKRPHNENSPKRDPKRPSGRGGMRF</sequence>
<evidence type="ECO:0000313" key="3">
    <source>
        <dbReference type="RefSeq" id="XP_030381012.1"/>
    </source>
</evidence>
<dbReference type="Proteomes" id="UP000504634">
    <property type="component" value="Unplaced"/>
</dbReference>
<dbReference type="InterPro" id="IPR009259">
    <property type="entry name" value="Roughex"/>
</dbReference>
<keyword evidence="2" id="KW-1185">Reference proteome</keyword>
<dbReference type="RefSeq" id="XP_030381012.1">
    <property type="nucleotide sequence ID" value="XM_030525152.1"/>
</dbReference>
<feature type="compositionally biased region" description="Low complexity" evidence="1">
    <location>
        <begin position="271"/>
        <end position="284"/>
    </location>
</feature>
<accession>A0A6J2U1H9</accession>
<feature type="compositionally biased region" description="Polar residues" evidence="1">
    <location>
        <begin position="259"/>
        <end position="270"/>
    </location>
</feature>
<protein>
    <submittedName>
        <fullName evidence="3">Cell cycle negative regulator roughex</fullName>
    </submittedName>
</protein>
<feature type="compositionally biased region" description="Basic and acidic residues" evidence="1">
    <location>
        <begin position="314"/>
        <end position="325"/>
    </location>
</feature>
<feature type="compositionally biased region" description="Polar residues" evidence="1">
    <location>
        <begin position="208"/>
        <end position="217"/>
    </location>
</feature>
<feature type="region of interest" description="Disordered" evidence="1">
    <location>
        <begin position="1"/>
        <end position="23"/>
    </location>
</feature>
<dbReference type="GeneID" id="115628894"/>
<reference evidence="3" key="1">
    <citation type="submission" date="2025-08" db="UniProtKB">
        <authorList>
            <consortium name="RefSeq"/>
        </authorList>
    </citation>
    <scope>IDENTIFICATION</scope>
    <source>
        <strain evidence="3">11010-0011.00</strain>
        <tissue evidence="3">Whole body</tissue>
    </source>
</reference>
<dbReference type="Pfam" id="PF06020">
    <property type="entry name" value="Roughex"/>
    <property type="match status" value="1"/>
</dbReference>
<feature type="compositionally biased region" description="Pro residues" evidence="1">
    <location>
        <begin position="285"/>
        <end position="302"/>
    </location>
</feature>
<feature type="region of interest" description="Disordered" evidence="1">
    <location>
        <begin position="202"/>
        <end position="334"/>
    </location>
</feature>
<evidence type="ECO:0000256" key="1">
    <source>
        <dbReference type="SAM" id="MobiDB-lite"/>
    </source>
</evidence>
<gene>
    <name evidence="3" type="primary">LOC115628894</name>
</gene>
<organism evidence="2 3">
    <name type="scientific">Drosophila lebanonensis</name>
    <name type="common">Fruit fly</name>
    <name type="synonym">Scaptodrosophila lebanonensis</name>
    <dbReference type="NCBI Taxonomy" id="7225"/>
    <lineage>
        <taxon>Eukaryota</taxon>
        <taxon>Metazoa</taxon>
        <taxon>Ecdysozoa</taxon>
        <taxon>Arthropoda</taxon>
        <taxon>Hexapoda</taxon>
        <taxon>Insecta</taxon>
        <taxon>Pterygota</taxon>
        <taxon>Neoptera</taxon>
        <taxon>Endopterygota</taxon>
        <taxon>Diptera</taxon>
        <taxon>Brachycera</taxon>
        <taxon>Muscomorpha</taxon>
        <taxon>Ephydroidea</taxon>
        <taxon>Drosophilidae</taxon>
        <taxon>Scaptodrosophila</taxon>
    </lineage>
</organism>